<evidence type="ECO:0000256" key="5">
    <source>
        <dbReference type="PROSITE-ProRule" id="PRU00042"/>
    </source>
</evidence>
<dbReference type="GO" id="GO:0045944">
    <property type="term" value="P:positive regulation of transcription by RNA polymerase II"/>
    <property type="evidence" value="ECO:0007669"/>
    <property type="project" value="UniProtKB-ARBA"/>
</dbReference>
<feature type="domain" description="C2H2-type" evidence="7">
    <location>
        <begin position="441"/>
        <end position="468"/>
    </location>
</feature>
<comment type="caution">
    <text evidence="8">The sequence shown here is derived from an EMBL/GenBank/DDBJ whole genome shotgun (WGS) entry which is preliminary data.</text>
</comment>
<name>A0A5M9N3I6_9EURO</name>
<proteinExistence type="predicted"/>
<dbReference type="InterPro" id="IPR050329">
    <property type="entry name" value="GLI_C2H2-zinc-finger"/>
</dbReference>
<dbReference type="EMBL" id="QUQM01000002">
    <property type="protein sequence ID" value="KAA8652134.1"/>
    <property type="molecule type" value="Genomic_DNA"/>
</dbReference>
<evidence type="ECO:0000256" key="2">
    <source>
        <dbReference type="ARBA" id="ARBA00022737"/>
    </source>
</evidence>
<evidence type="ECO:0000256" key="6">
    <source>
        <dbReference type="SAM" id="MobiDB-lite"/>
    </source>
</evidence>
<dbReference type="AlphaFoldDB" id="A0A5M9N3I6"/>
<evidence type="ECO:0000256" key="3">
    <source>
        <dbReference type="ARBA" id="ARBA00022771"/>
    </source>
</evidence>
<feature type="domain" description="C2H2-type" evidence="7">
    <location>
        <begin position="526"/>
        <end position="556"/>
    </location>
</feature>
<dbReference type="Pfam" id="PF00096">
    <property type="entry name" value="zf-C2H2"/>
    <property type="match status" value="3"/>
</dbReference>
<dbReference type="InterPro" id="IPR036236">
    <property type="entry name" value="Znf_C2H2_sf"/>
</dbReference>
<feature type="region of interest" description="Disordered" evidence="6">
    <location>
        <begin position="321"/>
        <end position="351"/>
    </location>
</feature>
<evidence type="ECO:0000259" key="7">
    <source>
        <dbReference type="PROSITE" id="PS50157"/>
    </source>
</evidence>
<dbReference type="OrthoDB" id="3437960at2759"/>
<dbReference type="SUPFAM" id="SSF57667">
    <property type="entry name" value="beta-beta-alpha zinc fingers"/>
    <property type="match status" value="3"/>
</dbReference>
<evidence type="ECO:0000256" key="4">
    <source>
        <dbReference type="ARBA" id="ARBA00022833"/>
    </source>
</evidence>
<feature type="region of interest" description="Disordered" evidence="6">
    <location>
        <begin position="542"/>
        <end position="573"/>
    </location>
</feature>
<dbReference type="SMART" id="SM00355">
    <property type="entry name" value="ZnF_C2H2"/>
    <property type="match status" value="6"/>
</dbReference>
<dbReference type="GO" id="GO:0000981">
    <property type="term" value="F:DNA-binding transcription factor activity, RNA polymerase II-specific"/>
    <property type="evidence" value="ECO:0007669"/>
    <property type="project" value="TreeGrafter"/>
</dbReference>
<accession>A0A5M9N3I6</accession>
<dbReference type="VEuPathDB" id="FungiDB:EYZ11_005337"/>
<dbReference type="GO" id="GO:0005634">
    <property type="term" value="C:nucleus"/>
    <property type="evidence" value="ECO:0007669"/>
    <property type="project" value="UniProtKB-ARBA"/>
</dbReference>
<evidence type="ECO:0000256" key="1">
    <source>
        <dbReference type="ARBA" id="ARBA00022723"/>
    </source>
</evidence>
<dbReference type="FunFam" id="3.30.160.60:FF:002343">
    <property type="entry name" value="Zinc finger protein 33A"/>
    <property type="match status" value="1"/>
</dbReference>
<feature type="compositionally biased region" description="Low complexity" evidence="6">
    <location>
        <begin position="325"/>
        <end position="334"/>
    </location>
</feature>
<dbReference type="GO" id="GO:0000978">
    <property type="term" value="F:RNA polymerase II cis-regulatory region sequence-specific DNA binding"/>
    <property type="evidence" value="ECO:0007669"/>
    <property type="project" value="TreeGrafter"/>
</dbReference>
<dbReference type="RefSeq" id="XP_033431495.1">
    <property type="nucleotide sequence ID" value="XM_033565738.1"/>
</dbReference>
<evidence type="ECO:0000313" key="9">
    <source>
        <dbReference type="Proteomes" id="UP000324241"/>
    </source>
</evidence>
<reference evidence="8 9" key="1">
    <citation type="submission" date="2019-08" db="EMBL/GenBank/DDBJ databases">
        <title>The genome sequence of a newly discovered highly antifungal drug resistant Aspergillus species, Aspergillus tanneri NIH 1004.</title>
        <authorList>
            <person name="Mounaud S."/>
            <person name="Singh I."/>
            <person name="Joardar V."/>
            <person name="Pakala S."/>
            <person name="Pakala S."/>
            <person name="Venepally P."/>
            <person name="Chung J.K."/>
            <person name="Losada L."/>
            <person name="Nierman W.C."/>
        </authorList>
    </citation>
    <scope>NUCLEOTIDE SEQUENCE [LARGE SCALE GENOMIC DNA]</scope>
    <source>
        <strain evidence="8 9">NIH1004</strain>
    </source>
</reference>
<dbReference type="GeneID" id="54323740"/>
<keyword evidence="3 5" id="KW-0863">Zinc-finger</keyword>
<dbReference type="Proteomes" id="UP000324241">
    <property type="component" value="Unassembled WGS sequence"/>
</dbReference>
<dbReference type="PANTHER" id="PTHR19818:SF139">
    <property type="entry name" value="PAIR-RULE PROTEIN ODD-PAIRED"/>
    <property type="match status" value="1"/>
</dbReference>
<keyword evidence="4" id="KW-0862">Zinc</keyword>
<dbReference type="PANTHER" id="PTHR19818">
    <property type="entry name" value="ZINC FINGER PROTEIN ZIC AND GLI"/>
    <property type="match status" value="1"/>
</dbReference>
<dbReference type="PROSITE" id="PS00028">
    <property type="entry name" value="ZINC_FINGER_C2H2_1"/>
    <property type="match status" value="3"/>
</dbReference>
<evidence type="ECO:0000313" key="8">
    <source>
        <dbReference type="EMBL" id="KAA8652134.1"/>
    </source>
</evidence>
<dbReference type="FunFam" id="3.30.160.60:FF:001704">
    <property type="entry name" value="C2H2 transcription factor, putative"/>
    <property type="match status" value="1"/>
</dbReference>
<organism evidence="8 9">
    <name type="scientific">Aspergillus tanneri</name>
    <dbReference type="NCBI Taxonomy" id="1220188"/>
    <lineage>
        <taxon>Eukaryota</taxon>
        <taxon>Fungi</taxon>
        <taxon>Dikarya</taxon>
        <taxon>Ascomycota</taxon>
        <taxon>Pezizomycotina</taxon>
        <taxon>Eurotiomycetes</taxon>
        <taxon>Eurotiomycetidae</taxon>
        <taxon>Eurotiales</taxon>
        <taxon>Aspergillaceae</taxon>
        <taxon>Aspergillus</taxon>
        <taxon>Aspergillus subgen. Circumdati</taxon>
    </lineage>
</organism>
<feature type="domain" description="C2H2-type" evidence="7">
    <location>
        <begin position="469"/>
        <end position="496"/>
    </location>
</feature>
<protein>
    <recommendedName>
        <fullName evidence="7">C2H2-type domain-containing protein</fullName>
    </recommendedName>
</protein>
<keyword evidence="1" id="KW-0479">Metal-binding</keyword>
<feature type="region of interest" description="Disordered" evidence="6">
    <location>
        <begin position="283"/>
        <end position="303"/>
    </location>
</feature>
<dbReference type="Gene3D" id="3.30.160.60">
    <property type="entry name" value="Classic Zinc Finger"/>
    <property type="match status" value="5"/>
</dbReference>
<dbReference type="GO" id="GO:0008270">
    <property type="term" value="F:zinc ion binding"/>
    <property type="evidence" value="ECO:0007669"/>
    <property type="project" value="UniProtKB-KW"/>
</dbReference>
<dbReference type="InterPro" id="IPR013087">
    <property type="entry name" value="Znf_C2H2_type"/>
</dbReference>
<dbReference type="PROSITE" id="PS50157">
    <property type="entry name" value="ZINC_FINGER_C2H2_2"/>
    <property type="match status" value="3"/>
</dbReference>
<keyword evidence="2" id="KW-0677">Repeat</keyword>
<gene>
    <name evidence="8" type="ORF">ATNIH1004_001038</name>
</gene>
<sequence length="573" mass="63692">MASHTRKDDFCLECHWEAFHLDGKNSEDLQGTNPSSQWNCAGEEHHASLDHCHVDETCCEVDTCSVNCQSVCDGFVDCDESTACSAAHCDDACDHKNCEDPDPACFDDQCFGSRDFTKEAPGTEHSLESLLGLGGPLNLESHDLISSTAMQSTQEDELPKAPGNPASGIVVSQPSAEHFIQPYAAAMPHYHPQNTPHFHCHDFPKETHDNLINPTYPLPNEVNPAEVFHMLGMCPDLLACQNFHVHEDQGCPSHSDKLNENAASDSLACFHIPHFNTNDLMKSPAHLNGSTSRGPCRSHHRCRTHGHAHAHPYSHFYPYSRHSRSSAGSQLLSSPGETPPPLDGGASSVLTSPEYSPIDRELHICRWATTLNGISTTCGATFPDPRTLQEHLVSRHMATVDGAKGTGYYCCWQGCHRPDEPFSQKSKLQGHFLTHSNYKSFKCSVCGKFFARQATLERHERSHRGEKPYRCSECGKSFTDSSELKTHSRTHTGEKPFKCTYPGCNFQTGDSSNMSSHRLTHGVRRHKCLYPGCNKSFTRPDQLKRHMKSTHKDDRSTMSPMTENFELSFGRVA</sequence>